<dbReference type="GO" id="GO:0008320">
    <property type="term" value="F:protein transmembrane transporter activity"/>
    <property type="evidence" value="ECO:0007669"/>
    <property type="project" value="InterPro"/>
</dbReference>
<keyword evidence="4" id="KW-0653">Protein transport</keyword>
<comment type="caution">
    <text evidence="9">The sequence shown here is derived from an EMBL/GenBank/DDBJ whole genome shotgun (WGS) entry which is preliminary data.</text>
</comment>
<reference evidence="10" key="1">
    <citation type="submission" date="2016-09" db="EMBL/GenBank/DDBJ databases">
        <title>Draft genome sequence of a novel species of the family Streptococcaceae isolated from flowers.</title>
        <authorList>
            <person name="Chuah L.-O."/>
            <person name="Yap K.-P."/>
            <person name="Thong K.L."/>
            <person name="Liong M.T."/>
            <person name="Ahmad R."/>
            <person name="Rusul G."/>
        </authorList>
    </citation>
    <scope>NUCLEOTIDE SEQUENCE [LARGE SCALE GENOMIC DNA]</scope>
    <source>
        <strain evidence="10">DF1</strain>
    </source>
</reference>
<accession>A0A1E8GPN3</accession>
<feature type="transmembrane region" description="Helical" evidence="8">
    <location>
        <begin position="21"/>
        <end position="43"/>
    </location>
</feature>
<sequence length="60" mass="6825">MNFIKSVFDLMKKVTWPTKKEAAIDFAGVIEYSAFFLVIIYVFDTLIKTGITSILSLFAK</sequence>
<dbReference type="NCBIfam" id="TIGR00964">
    <property type="entry name" value="secE_bact"/>
    <property type="match status" value="1"/>
</dbReference>
<evidence type="ECO:0000256" key="3">
    <source>
        <dbReference type="ARBA" id="ARBA00022692"/>
    </source>
</evidence>
<evidence type="ECO:0000256" key="4">
    <source>
        <dbReference type="ARBA" id="ARBA00022927"/>
    </source>
</evidence>
<evidence type="ECO:0000256" key="2">
    <source>
        <dbReference type="ARBA" id="ARBA00022448"/>
    </source>
</evidence>
<keyword evidence="3 8" id="KW-0812">Transmembrane</keyword>
<evidence type="ECO:0000256" key="1">
    <source>
        <dbReference type="ARBA" id="ARBA00004370"/>
    </source>
</evidence>
<dbReference type="InterPro" id="IPR038379">
    <property type="entry name" value="SecE_sf"/>
</dbReference>
<dbReference type="GO" id="GO:0016020">
    <property type="term" value="C:membrane"/>
    <property type="evidence" value="ECO:0007669"/>
    <property type="project" value="UniProtKB-SubCell"/>
</dbReference>
<keyword evidence="6" id="KW-0811">Translocation</keyword>
<dbReference type="GO" id="GO:0006886">
    <property type="term" value="P:intracellular protein transport"/>
    <property type="evidence" value="ECO:0007669"/>
    <property type="project" value="InterPro"/>
</dbReference>
<evidence type="ECO:0000313" key="9">
    <source>
        <dbReference type="EMBL" id="OFI50192.1"/>
    </source>
</evidence>
<gene>
    <name evidence="9" type="ORF">BG261_09490</name>
</gene>
<dbReference type="RefSeq" id="WP_070787387.1">
    <property type="nucleotide sequence ID" value="NZ_MKIR01000003.1"/>
</dbReference>
<dbReference type="EMBL" id="MKIR01000003">
    <property type="protein sequence ID" value="OFI50192.1"/>
    <property type="molecule type" value="Genomic_DNA"/>
</dbReference>
<name>A0A1E8GPN3_9LACT</name>
<dbReference type="AlphaFoldDB" id="A0A1E8GPN3"/>
<comment type="subcellular location">
    <subcellularLocation>
        <location evidence="1">Membrane</location>
    </subcellularLocation>
</comment>
<protein>
    <submittedName>
        <fullName evidence="9">Preprotein translocase subunit SecE</fullName>
    </submittedName>
</protein>
<dbReference type="GO" id="GO:0006605">
    <property type="term" value="P:protein targeting"/>
    <property type="evidence" value="ECO:0007669"/>
    <property type="project" value="InterPro"/>
</dbReference>
<dbReference type="Pfam" id="PF00584">
    <property type="entry name" value="SecE"/>
    <property type="match status" value="1"/>
</dbReference>
<keyword evidence="2" id="KW-0813">Transport</keyword>
<evidence type="ECO:0000256" key="7">
    <source>
        <dbReference type="ARBA" id="ARBA00023136"/>
    </source>
</evidence>
<dbReference type="InterPro" id="IPR005807">
    <property type="entry name" value="SecE_bac"/>
</dbReference>
<dbReference type="InterPro" id="IPR001901">
    <property type="entry name" value="Translocase_SecE/Sec61-g"/>
</dbReference>
<evidence type="ECO:0000313" key="10">
    <source>
        <dbReference type="Proteomes" id="UP000178622"/>
    </source>
</evidence>
<proteinExistence type="predicted"/>
<keyword evidence="5 8" id="KW-1133">Transmembrane helix</keyword>
<dbReference type="GO" id="GO:0009306">
    <property type="term" value="P:protein secretion"/>
    <property type="evidence" value="ECO:0007669"/>
    <property type="project" value="InterPro"/>
</dbReference>
<evidence type="ECO:0000256" key="5">
    <source>
        <dbReference type="ARBA" id="ARBA00022989"/>
    </source>
</evidence>
<dbReference type="Proteomes" id="UP000178622">
    <property type="component" value="Unassembled WGS sequence"/>
</dbReference>
<keyword evidence="7 8" id="KW-0472">Membrane</keyword>
<keyword evidence="10" id="KW-1185">Reference proteome</keyword>
<organism evidence="9 10">
    <name type="scientific">Floricoccus tropicus</name>
    <dbReference type="NCBI Taxonomy" id="1859473"/>
    <lineage>
        <taxon>Bacteria</taxon>
        <taxon>Bacillati</taxon>
        <taxon>Bacillota</taxon>
        <taxon>Bacilli</taxon>
        <taxon>Lactobacillales</taxon>
        <taxon>Streptococcaceae</taxon>
        <taxon>Floricoccus</taxon>
    </lineage>
</organism>
<evidence type="ECO:0000256" key="8">
    <source>
        <dbReference type="SAM" id="Phobius"/>
    </source>
</evidence>
<evidence type="ECO:0000256" key="6">
    <source>
        <dbReference type="ARBA" id="ARBA00023010"/>
    </source>
</evidence>
<dbReference type="Gene3D" id="1.20.5.1030">
    <property type="entry name" value="Preprotein translocase secy subunit"/>
    <property type="match status" value="1"/>
</dbReference>
<dbReference type="OrthoDB" id="9813233at2"/>
<dbReference type="STRING" id="1859473.BG261_09490"/>